<keyword evidence="3" id="KW-1185">Reference proteome</keyword>
<accession>A0AA36CIF2</accession>
<feature type="region of interest" description="Disordered" evidence="1">
    <location>
        <begin position="52"/>
        <end position="86"/>
    </location>
</feature>
<evidence type="ECO:0000313" key="2">
    <source>
        <dbReference type="EMBL" id="CAJ0569630.1"/>
    </source>
</evidence>
<name>A0AA36CIF2_9BILA</name>
<reference evidence="2" key="1">
    <citation type="submission" date="2023-06" db="EMBL/GenBank/DDBJ databases">
        <authorList>
            <person name="Delattre M."/>
        </authorList>
    </citation>
    <scope>NUCLEOTIDE SEQUENCE</scope>
    <source>
        <strain evidence="2">AF72</strain>
    </source>
</reference>
<protein>
    <submittedName>
        <fullName evidence="2">Uncharacterized protein</fullName>
    </submittedName>
</protein>
<evidence type="ECO:0000256" key="1">
    <source>
        <dbReference type="SAM" id="MobiDB-lite"/>
    </source>
</evidence>
<feature type="non-terminal residue" evidence="2">
    <location>
        <position position="86"/>
    </location>
</feature>
<proteinExistence type="predicted"/>
<comment type="caution">
    <text evidence="2">The sequence shown here is derived from an EMBL/GenBank/DDBJ whole genome shotgun (WGS) entry which is preliminary data.</text>
</comment>
<evidence type="ECO:0000313" key="3">
    <source>
        <dbReference type="Proteomes" id="UP001177023"/>
    </source>
</evidence>
<sequence>DPVSEDAKSVDQNHLRRDRIHKKIHEVLKKYGDRPVPPAHAELCPDDVSHRYYLYTGPHHDNHHNDHHDNHHNDHHDNHHGGPFHG</sequence>
<dbReference type="EMBL" id="CATQJA010002087">
    <property type="protein sequence ID" value="CAJ0569630.1"/>
    <property type="molecule type" value="Genomic_DNA"/>
</dbReference>
<gene>
    <name evidence="2" type="ORF">MSPICULIGERA_LOCUS8100</name>
</gene>
<organism evidence="2 3">
    <name type="scientific">Mesorhabditis spiculigera</name>
    <dbReference type="NCBI Taxonomy" id="96644"/>
    <lineage>
        <taxon>Eukaryota</taxon>
        <taxon>Metazoa</taxon>
        <taxon>Ecdysozoa</taxon>
        <taxon>Nematoda</taxon>
        <taxon>Chromadorea</taxon>
        <taxon>Rhabditida</taxon>
        <taxon>Rhabditina</taxon>
        <taxon>Rhabditomorpha</taxon>
        <taxon>Rhabditoidea</taxon>
        <taxon>Rhabditidae</taxon>
        <taxon>Mesorhabditinae</taxon>
        <taxon>Mesorhabditis</taxon>
    </lineage>
</organism>
<feature type="compositionally biased region" description="Basic and acidic residues" evidence="1">
    <location>
        <begin position="58"/>
        <end position="80"/>
    </location>
</feature>
<feature type="non-terminal residue" evidence="2">
    <location>
        <position position="1"/>
    </location>
</feature>
<dbReference type="Proteomes" id="UP001177023">
    <property type="component" value="Unassembled WGS sequence"/>
</dbReference>
<dbReference type="AlphaFoldDB" id="A0AA36CIF2"/>